<organism evidence="5 6">
    <name type="scientific">Thalassobacillus cyri</name>
    <dbReference type="NCBI Taxonomy" id="571932"/>
    <lineage>
        <taxon>Bacteria</taxon>
        <taxon>Bacillati</taxon>
        <taxon>Bacillota</taxon>
        <taxon>Bacilli</taxon>
        <taxon>Bacillales</taxon>
        <taxon>Bacillaceae</taxon>
        <taxon>Thalassobacillus</taxon>
    </lineage>
</organism>
<dbReference type="InterPro" id="IPR003593">
    <property type="entry name" value="AAA+_ATPase"/>
</dbReference>
<evidence type="ECO:0000256" key="3">
    <source>
        <dbReference type="ARBA" id="ARBA00022840"/>
    </source>
</evidence>
<dbReference type="Gene3D" id="3.40.50.300">
    <property type="entry name" value="P-loop containing nucleotide triphosphate hydrolases"/>
    <property type="match status" value="1"/>
</dbReference>
<dbReference type="GO" id="GO:0016887">
    <property type="term" value="F:ATP hydrolysis activity"/>
    <property type="evidence" value="ECO:0007669"/>
    <property type="project" value="InterPro"/>
</dbReference>
<name>A0A1H4GH87_9BACI</name>
<dbReference type="GO" id="GO:0005524">
    <property type="term" value="F:ATP binding"/>
    <property type="evidence" value="ECO:0007669"/>
    <property type="project" value="UniProtKB-KW"/>
</dbReference>
<keyword evidence="1" id="KW-0813">Transport</keyword>
<dbReference type="RefSeq" id="WP_093046054.1">
    <property type="nucleotide sequence ID" value="NZ_FNQR01000016.1"/>
</dbReference>
<dbReference type="Proteomes" id="UP000198584">
    <property type="component" value="Unassembled WGS sequence"/>
</dbReference>
<dbReference type="PANTHER" id="PTHR42781">
    <property type="entry name" value="SPERMIDINE/PUTRESCINE IMPORT ATP-BINDING PROTEIN POTA"/>
    <property type="match status" value="1"/>
</dbReference>
<dbReference type="SMART" id="SM00382">
    <property type="entry name" value="AAA"/>
    <property type="match status" value="1"/>
</dbReference>
<proteinExistence type="predicted"/>
<dbReference type="PANTHER" id="PTHR42781:SF4">
    <property type="entry name" value="SPERMIDINE_PUTRESCINE IMPORT ATP-BINDING PROTEIN POTA"/>
    <property type="match status" value="1"/>
</dbReference>
<dbReference type="STRING" id="571932.SAMN05421743_11616"/>
<evidence type="ECO:0000256" key="1">
    <source>
        <dbReference type="ARBA" id="ARBA00022448"/>
    </source>
</evidence>
<dbReference type="InterPro" id="IPR027417">
    <property type="entry name" value="P-loop_NTPase"/>
</dbReference>
<dbReference type="AlphaFoldDB" id="A0A1H4GH87"/>
<reference evidence="5 6" key="1">
    <citation type="submission" date="2016-10" db="EMBL/GenBank/DDBJ databases">
        <authorList>
            <person name="de Groot N.N."/>
        </authorList>
    </citation>
    <scope>NUCLEOTIDE SEQUENCE [LARGE SCALE GENOMIC DNA]</scope>
    <source>
        <strain evidence="5 6">CCM7597</strain>
    </source>
</reference>
<dbReference type="Pfam" id="PF00005">
    <property type="entry name" value="ABC_tran"/>
    <property type="match status" value="1"/>
</dbReference>
<sequence length="213" mass="24131">MLKVNLEKNLEHYKLDVSFTVEEELVILFGRSGSGKTTLLNMLAGLLKPEQGEIGLGGRMLYQAGKVDLPPQQRNVGYVFQDYALFPHVTVEKNIYYGIKSKQLPNSGDHLKRLIDIVGINHLLSKYPGEISGGEKQRVALVRALAYRPDLLLMDEPFSALDEKNRLQCHEEILRLKQEWQIPILLVTHDHDEASKLGDSILYMHDGKITQQA</sequence>
<accession>A0A1H4GH87</accession>
<dbReference type="SUPFAM" id="SSF52540">
    <property type="entry name" value="P-loop containing nucleoside triphosphate hydrolases"/>
    <property type="match status" value="1"/>
</dbReference>
<evidence type="ECO:0000313" key="5">
    <source>
        <dbReference type="EMBL" id="SEB08966.1"/>
    </source>
</evidence>
<keyword evidence="2" id="KW-0547">Nucleotide-binding</keyword>
<dbReference type="OrthoDB" id="9802264at2"/>
<protein>
    <submittedName>
        <fullName evidence="5">Molybdate transport system ATP-binding protein</fullName>
    </submittedName>
</protein>
<dbReference type="InterPro" id="IPR050093">
    <property type="entry name" value="ABC_SmlMolc_Importer"/>
</dbReference>
<keyword evidence="6" id="KW-1185">Reference proteome</keyword>
<dbReference type="PROSITE" id="PS00211">
    <property type="entry name" value="ABC_TRANSPORTER_1"/>
    <property type="match status" value="1"/>
</dbReference>
<evidence type="ECO:0000313" key="6">
    <source>
        <dbReference type="Proteomes" id="UP000198584"/>
    </source>
</evidence>
<dbReference type="InterPro" id="IPR017871">
    <property type="entry name" value="ABC_transporter-like_CS"/>
</dbReference>
<feature type="domain" description="ABC transporter" evidence="4">
    <location>
        <begin position="1"/>
        <end position="213"/>
    </location>
</feature>
<gene>
    <name evidence="5" type="ORF">SAMN05421743_11616</name>
</gene>
<dbReference type="InterPro" id="IPR003439">
    <property type="entry name" value="ABC_transporter-like_ATP-bd"/>
</dbReference>
<dbReference type="EMBL" id="FNQR01000016">
    <property type="protein sequence ID" value="SEB08966.1"/>
    <property type="molecule type" value="Genomic_DNA"/>
</dbReference>
<dbReference type="PROSITE" id="PS50893">
    <property type="entry name" value="ABC_TRANSPORTER_2"/>
    <property type="match status" value="1"/>
</dbReference>
<keyword evidence="3 5" id="KW-0067">ATP-binding</keyword>
<evidence type="ECO:0000256" key="2">
    <source>
        <dbReference type="ARBA" id="ARBA00022741"/>
    </source>
</evidence>
<evidence type="ECO:0000259" key="4">
    <source>
        <dbReference type="PROSITE" id="PS50893"/>
    </source>
</evidence>